<sequence length="672" mass="78887">MKKKIILERVYLMNVLLYCDSITTIKKLLSVNKKCQEIVHSIRINPFRICFKEISQHKHIFTNLETVYELKDWKEIDEFKHSWNNKITFIRTIQSCAVFYSFIKPFSTNQIELLSKIEVYSITRLTLHCIDEFLYSIPFFFHLKKLKIGYSTYFDFSTLNQLKNLKTVYVLFQFGCPETVIYDFHNVDVQRTKYHFIIYSVYDEDTLQYQIHTIRYEYPSIQIHVALLTRKIEQYFHYFGSCCIDPNYFKEENEHEVINNSLPCDIKIFSKKVQDIEHINLKHCSYLQNLSVTLKNEKPFELLLPKSLKVLSIEAPQANFNLNNTPIECLNLTRTQSHLHSVLTTLTSLSLYQCKHFEIDLAHSKLLKKIGVCCCSEIALTAPITTPLCGVYFSTKMKLNFTNNHRHIPLLIHDVVHFWCSQTQKMIVEIHTDLLDLSLFNLQYISFYDCSIQSVQLPTNLHFVRAVNSKFKFLEFSNIIKLTIQSHSVIEQIKGNSISKIHLSGTINNWKIQSIGIISYHNGILSEEIVCKRVIVKTKKRYIDIHHIYSPYVVFSAKSKTNIACLNKEVIYVIKNSLPVVILNFHKFIPSKQFYNEVFYQVSDVILSDIVQTTLRIVGKKIKTIDLSRCSISKLIVRRCKFIEDILLPFQCQSIHIENCPNIHKIRYVEQN</sequence>
<proteinExistence type="predicted"/>
<comment type="caution">
    <text evidence="1">The sequence shown here is derived from an EMBL/GenBank/DDBJ whole genome shotgun (WGS) entry which is preliminary data.</text>
</comment>
<gene>
    <name evidence="1" type="ORF">ENUP19_0096G0004</name>
</gene>
<name>A0ABQ0DH33_9EUKA</name>
<accession>A0ABQ0DH33</accession>
<evidence type="ECO:0000313" key="2">
    <source>
        <dbReference type="Proteomes" id="UP001628156"/>
    </source>
</evidence>
<dbReference type="EMBL" id="BAAFRS010000096">
    <property type="protein sequence ID" value="GAB1222157.1"/>
    <property type="molecule type" value="Genomic_DNA"/>
</dbReference>
<evidence type="ECO:0008006" key="3">
    <source>
        <dbReference type="Google" id="ProtNLM"/>
    </source>
</evidence>
<organism evidence="1 2">
    <name type="scientific">Entamoeba nuttalli</name>
    <dbReference type="NCBI Taxonomy" id="412467"/>
    <lineage>
        <taxon>Eukaryota</taxon>
        <taxon>Amoebozoa</taxon>
        <taxon>Evosea</taxon>
        <taxon>Archamoebae</taxon>
        <taxon>Mastigamoebida</taxon>
        <taxon>Entamoebidae</taxon>
        <taxon>Entamoeba</taxon>
    </lineage>
</organism>
<dbReference type="Proteomes" id="UP001628156">
    <property type="component" value="Unassembled WGS sequence"/>
</dbReference>
<protein>
    <recommendedName>
        <fullName evidence="3">Leucine rich repeat protein, BspA family protein</fullName>
    </recommendedName>
</protein>
<keyword evidence="2" id="KW-1185">Reference proteome</keyword>
<evidence type="ECO:0000313" key="1">
    <source>
        <dbReference type="EMBL" id="GAB1222157.1"/>
    </source>
</evidence>
<reference evidence="1 2" key="1">
    <citation type="journal article" date="2019" name="PLoS Negl. Trop. Dis.">
        <title>Whole genome sequencing of Entamoeba nuttalli reveals mammalian host-related molecular signatures and a novel octapeptide-repeat surface protein.</title>
        <authorList>
            <person name="Tanaka M."/>
            <person name="Makiuchi T."/>
            <person name="Komiyama T."/>
            <person name="Shiina T."/>
            <person name="Osaki K."/>
            <person name="Tachibana H."/>
        </authorList>
    </citation>
    <scope>NUCLEOTIDE SEQUENCE [LARGE SCALE GENOMIC DNA]</scope>
    <source>
        <strain evidence="1 2">P19-061405</strain>
    </source>
</reference>